<dbReference type="Gramene" id="RZC58288">
    <property type="protein sequence ID" value="RZC58288"/>
    <property type="gene ID" value="C5167_005592"/>
</dbReference>
<feature type="non-terminal residue" evidence="1">
    <location>
        <position position="42"/>
    </location>
</feature>
<dbReference type="AlphaFoldDB" id="A0A4Y7JER6"/>
<evidence type="ECO:0000313" key="1">
    <source>
        <dbReference type="EMBL" id="RZC58288.1"/>
    </source>
</evidence>
<proteinExistence type="predicted"/>
<name>A0A4Y7JER6_PAPSO</name>
<dbReference type="Proteomes" id="UP000316621">
    <property type="component" value="Chromosome 4"/>
</dbReference>
<sequence>MINRFRVLAVGLDGSRKSFSLMLFLSHCLSLLLHHYHYISKN</sequence>
<organism evidence="1 2">
    <name type="scientific">Papaver somniferum</name>
    <name type="common">Opium poppy</name>
    <dbReference type="NCBI Taxonomy" id="3469"/>
    <lineage>
        <taxon>Eukaryota</taxon>
        <taxon>Viridiplantae</taxon>
        <taxon>Streptophyta</taxon>
        <taxon>Embryophyta</taxon>
        <taxon>Tracheophyta</taxon>
        <taxon>Spermatophyta</taxon>
        <taxon>Magnoliopsida</taxon>
        <taxon>Ranunculales</taxon>
        <taxon>Papaveraceae</taxon>
        <taxon>Papaveroideae</taxon>
        <taxon>Papaver</taxon>
    </lineage>
</organism>
<keyword evidence="2" id="KW-1185">Reference proteome</keyword>
<evidence type="ECO:0000313" key="2">
    <source>
        <dbReference type="Proteomes" id="UP000316621"/>
    </source>
</evidence>
<reference evidence="1 2" key="1">
    <citation type="journal article" date="2018" name="Science">
        <title>The opium poppy genome and morphinan production.</title>
        <authorList>
            <person name="Guo L."/>
            <person name="Winzer T."/>
            <person name="Yang X."/>
            <person name="Li Y."/>
            <person name="Ning Z."/>
            <person name="He Z."/>
            <person name="Teodor R."/>
            <person name="Lu Y."/>
            <person name="Bowser T.A."/>
            <person name="Graham I.A."/>
            <person name="Ye K."/>
        </authorList>
    </citation>
    <scope>NUCLEOTIDE SEQUENCE [LARGE SCALE GENOMIC DNA]</scope>
    <source>
        <strain evidence="2">cv. HN1</strain>
        <tissue evidence="1">Leaves</tissue>
    </source>
</reference>
<gene>
    <name evidence="1" type="ORF">C5167_005592</name>
</gene>
<protein>
    <submittedName>
        <fullName evidence="1">Uncharacterized protein</fullName>
    </submittedName>
</protein>
<accession>A0A4Y7JER6</accession>
<dbReference type="EMBL" id="CM010718">
    <property type="protein sequence ID" value="RZC58288.1"/>
    <property type="molecule type" value="Genomic_DNA"/>
</dbReference>